<accession>A0A0P7IYN5</accession>
<protein>
    <submittedName>
        <fullName evidence="2">Uncharacterized protein</fullName>
    </submittedName>
</protein>
<feature type="transmembrane region" description="Helical" evidence="1">
    <location>
        <begin position="70"/>
        <end position="93"/>
    </location>
</feature>
<dbReference type="EMBL" id="LKBA01000001">
    <property type="protein sequence ID" value="KPN64943.1"/>
    <property type="molecule type" value="Genomic_DNA"/>
</dbReference>
<name>A0A0P7IYN5_9RHOB</name>
<sequence>MNWLIDAAAVMVIPAVLLSFWITSRRQEFAALRASGQKLDLRLATLYAGYQRPFGDPLRASHIRMARIGFLHWAMMLAGFMIVFAAGMSSLLLS</sequence>
<keyword evidence="1" id="KW-0472">Membrane</keyword>
<reference evidence="2 3" key="1">
    <citation type="submission" date="2015-09" db="EMBL/GenBank/DDBJ databases">
        <title>Draft genome sequence of Aliiroseovarius crassostreae CV919-312TSm, the causative agent of Roseovarius Oyster Disease (formerly Juvenile Oyster Disease).</title>
        <authorList>
            <person name="Kessner L."/>
            <person name="Spinard E."/>
            <person name="Nelson D."/>
        </authorList>
    </citation>
    <scope>NUCLEOTIDE SEQUENCE [LARGE SCALE GENOMIC DNA]</scope>
    <source>
        <strain evidence="2 3">CV919-312</strain>
    </source>
</reference>
<keyword evidence="3" id="KW-1185">Reference proteome</keyword>
<proteinExistence type="predicted"/>
<evidence type="ECO:0000313" key="2">
    <source>
        <dbReference type="EMBL" id="KPN64943.1"/>
    </source>
</evidence>
<evidence type="ECO:0000256" key="1">
    <source>
        <dbReference type="SAM" id="Phobius"/>
    </source>
</evidence>
<feature type="transmembrane region" description="Helical" evidence="1">
    <location>
        <begin position="6"/>
        <end position="23"/>
    </location>
</feature>
<dbReference type="RefSeq" id="WP_055187422.1">
    <property type="nucleotide sequence ID" value="NZ_FPBS01000008.1"/>
</dbReference>
<keyword evidence="1" id="KW-1133">Transmembrane helix</keyword>
<keyword evidence="1" id="KW-0812">Transmembrane</keyword>
<comment type="caution">
    <text evidence="2">The sequence shown here is derived from an EMBL/GenBank/DDBJ whole genome shotgun (WGS) entry which is preliminary data.</text>
</comment>
<organism evidence="2 3">
    <name type="scientific">Aliiroseovarius crassostreae</name>
    <dbReference type="NCBI Taxonomy" id="154981"/>
    <lineage>
        <taxon>Bacteria</taxon>
        <taxon>Pseudomonadati</taxon>
        <taxon>Pseudomonadota</taxon>
        <taxon>Alphaproteobacteria</taxon>
        <taxon>Rhodobacterales</taxon>
        <taxon>Paracoccaceae</taxon>
        <taxon>Aliiroseovarius</taxon>
    </lineage>
</organism>
<evidence type="ECO:0000313" key="3">
    <source>
        <dbReference type="Proteomes" id="UP000050471"/>
    </source>
</evidence>
<dbReference type="Proteomes" id="UP000050471">
    <property type="component" value="Unassembled WGS sequence"/>
</dbReference>
<dbReference type="OrthoDB" id="9849871at2"/>
<gene>
    <name evidence="2" type="ORF">AKJ29_06925</name>
</gene>
<dbReference type="AlphaFoldDB" id="A0A0P7IYN5"/>